<dbReference type="InterPro" id="IPR011991">
    <property type="entry name" value="ArsR-like_HTH"/>
</dbReference>
<name>Q8FTD7_COREF</name>
<dbReference type="InterPro" id="IPR036388">
    <property type="entry name" value="WH-like_DNA-bd_sf"/>
</dbReference>
<dbReference type="EMBL" id="BA000035">
    <property type="protein sequence ID" value="BAC18442.1"/>
    <property type="molecule type" value="Genomic_DNA"/>
</dbReference>
<dbReference type="Proteomes" id="UP000001409">
    <property type="component" value="Chromosome"/>
</dbReference>
<dbReference type="Gene3D" id="1.10.10.10">
    <property type="entry name" value="Winged helix-like DNA-binding domain superfamily/Winged helix DNA-binding domain"/>
    <property type="match status" value="1"/>
</dbReference>
<dbReference type="eggNOG" id="COG1846">
    <property type="taxonomic scope" value="Bacteria"/>
</dbReference>
<proteinExistence type="predicted"/>
<dbReference type="Pfam" id="PF01047">
    <property type="entry name" value="MarR"/>
    <property type="match status" value="1"/>
</dbReference>
<dbReference type="PANTHER" id="PTHR33164:SF57">
    <property type="entry name" value="MARR-FAMILY TRANSCRIPTIONAL REGULATOR"/>
    <property type="match status" value="1"/>
</dbReference>
<dbReference type="PANTHER" id="PTHR33164">
    <property type="entry name" value="TRANSCRIPTIONAL REGULATOR, MARR FAMILY"/>
    <property type="match status" value="1"/>
</dbReference>
<organism evidence="2 3">
    <name type="scientific">Corynebacterium efficiens (strain DSM 44549 / YS-314 / AJ 12310 / JCM 11189 / NBRC 100395)</name>
    <dbReference type="NCBI Taxonomy" id="196164"/>
    <lineage>
        <taxon>Bacteria</taxon>
        <taxon>Bacillati</taxon>
        <taxon>Actinomycetota</taxon>
        <taxon>Actinomycetes</taxon>
        <taxon>Mycobacteriales</taxon>
        <taxon>Corynebacteriaceae</taxon>
        <taxon>Corynebacterium</taxon>
    </lineage>
</organism>
<dbReference type="CDD" id="cd00090">
    <property type="entry name" value="HTH_ARSR"/>
    <property type="match status" value="1"/>
</dbReference>
<feature type="domain" description="HTH marR-type" evidence="1">
    <location>
        <begin position="22"/>
        <end position="154"/>
    </location>
</feature>
<dbReference type="AlphaFoldDB" id="Q8FTD7"/>
<dbReference type="SMART" id="SM00418">
    <property type="entry name" value="HTH_ARSR"/>
    <property type="match status" value="1"/>
</dbReference>
<evidence type="ECO:0000259" key="1">
    <source>
        <dbReference type="PROSITE" id="PS50995"/>
    </source>
</evidence>
<dbReference type="InterPro" id="IPR000835">
    <property type="entry name" value="HTH_MarR-typ"/>
</dbReference>
<dbReference type="SMART" id="SM00347">
    <property type="entry name" value="HTH_MARR"/>
    <property type="match status" value="1"/>
</dbReference>
<dbReference type="HOGENOM" id="CLU_083287_15_0_11"/>
<dbReference type="SUPFAM" id="SSF46785">
    <property type="entry name" value="Winged helix' DNA-binding domain"/>
    <property type="match status" value="1"/>
</dbReference>
<dbReference type="InterPro" id="IPR039422">
    <property type="entry name" value="MarR/SlyA-like"/>
</dbReference>
<sequence length="176" mass="19848">MHGGQQPCTPTEGSFLAEFSPYSKLSYEHMLSSRYALYNAAPHGRDWSLDRSATLLLSRLDVEGPMSVSELADALDLDISTIHRQVAAAMKAGLIERIPDPDGGQARKHRPTPEGLARLREEFDNRDQLSRQITESWDPAELETFLTLLIRFNQDLESLRGSTWPRPYPTGRDESH</sequence>
<dbReference type="GO" id="GO:0006950">
    <property type="term" value="P:response to stress"/>
    <property type="evidence" value="ECO:0007669"/>
    <property type="project" value="TreeGrafter"/>
</dbReference>
<dbReference type="KEGG" id="cef:CE1632"/>
<dbReference type="PROSITE" id="PS50995">
    <property type="entry name" value="HTH_MARR_2"/>
    <property type="match status" value="1"/>
</dbReference>
<protein>
    <recommendedName>
        <fullName evidence="1">HTH marR-type domain-containing protein</fullName>
    </recommendedName>
</protein>
<keyword evidence="3" id="KW-1185">Reference proteome</keyword>
<evidence type="ECO:0000313" key="3">
    <source>
        <dbReference type="Proteomes" id="UP000001409"/>
    </source>
</evidence>
<evidence type="ECO:0000313" key="2">
    <source>
        <dbReference type="EMBL" id="BAC18442.1"/>
    </source>
</evidence>
<reference evidence="2 3" key="1">
    <citation type="journal article" date="2003" name="Genome Res.">
        <title>Comparative complete genome sequence analysis of the amino acid replacements responsible for the thermostability of Corynebacterium efficiens.</title>
        <authorList>
            <person name="Nishio Y."/>
            <person name="Nakamura Y."/>
            <person name="Kawarabayasi Y."/>
            <person name="Usuda Y."/>
            <person name="Kimura E."/>
            <person name="Sugimoto S."/>
            <person name="Matsui K."/>
            <person name="Yamagishi A."/>
            <person name="Kikuchi H."/>
            <person name="Ikeo K."/>
            <person name="Gojobori T."/>
        </authorList>
    </citation>
    <scope>NUCLEOTIDE SEQUENCE [LARGE SCALE GENOMIC DNA]</scope>
    <source>
        <strain evidence="3">DSM 44549 / YS-314 / AJ 12310 / JCM 11189 / NBRC 100395</strain>
    </source>
</reference>
<dbReference type="InterPro" id="IPR036390">
    <property type="entry name" value="WH_DNA-bd_sf"/>
</dbReference>
<dbReference type="InterPro" id="IPR001845">
    <property type="entry name" value="HTH_ArsR_DNA-bd_dom"/>
</dbReference>
<dbReference type="GO" id="GO:0003700">
    <property type="term" value="F:DNA-binding transcription factor activity"/>
    <property type="evidence" value="ECO:0007669"/>
    <property type="project" value="InterPro"/>
</dbReference>
<dbReference type="STRING" id="196164.gene:10742051"/>
<accession>Q8FTD7</accession>